<feature type="compositionally biased region" description="Basic and acidic residues" evidence="1">
    <location>
        <begin position="42"/>
        <end position="55"/>
    </location>
</feature>
<evidence type="ECO:0000313" key="3">
    <source>
        <dbReference type="EMBL" id="OGF23620.1"/>
    </source>
</evidence>
<organism evidence="3 4">
    <name type="scientific">Candidatus Falkowbacteria bacterium RIFCSPLOWO2_02_FULL_45_21</name>
    <dbReference type="NCBI Taxonomy" id="1797989"/>
    <lineage>
        <taxon>Bacteria</taxon>
        <taxon>Candidatus Falkowiibacteriota</taxon>
    </lineage>
</organism>
<feature type="region of interest" description="Disordered" evidence="1">
    <location>
        <begin position="42"/>
        <end position="90"/>
    </location>
</feature>
<feature type="transmembrane region" description="Helical" evidence="2">
    <location>
        <begin position="12"/>
        <end position="31"/>
    </location>
</feature>
<keyword evidence="2" id="KW-0472">Membrane</keyword>
<evidence type="ECO:0000313" key="4">
    <source>
        <dbReference type="Proteomes" id="UP000178783"/>
    </source>
</evidence>
<evidence type="ECO:0000256" key="1">
    <source>
        <dbReference type="SAM" id="MobiDB-lite"/>
    </source>
</evidence>
<evidence type="ECO:0000256" key="2">
    <source>
        <dbReference type="SAM" id="Phobius"/>
    </source>
</evidence>
<protein>
    <submittedName>
        <fullName evidence="3">Uncharacterized protein</fullName>
    </submittedName>
</protein>
<gene>
    <name evidence="3" type="ORF">A3H66_02500</name>
</gene>
<reference evidence="3 4" key="1">
    <citation type="journal article" date="2016" name="Nat. Commun.">
        <title>Thousands of microbial genomes shed light on interconnected biogeochemical processes in an aquifer system.</title>
        <authorList>
            <person name="Anantharaman K."/>
            <person name="Brown C.T."/>
            <person name="Hug L.A."/>
            <person name="Sharon I."/>
            <person name="Castelle C.J."/>
            <person name="Probst A.J."/>
            <person name="Thomas B.C."/>
            <person name="Singh A."/>
            <person name="Wilkins M.J."/>
            <person name="Karaoz U."/>
            <person name="Brodie E.L."/>
            <person name="Williams K.H."/>
            <person name="Hubbard S.S."/>
            <person name="Banfield J.F."/>
        </authorList>
    </citation>
    <scope>NUCLEOTIDE SEQUENCE [LARGE SCALE GENOMIC DNA]</scope>
</reference>
<keyword evidence="2" id="KW-0812">Transmembrane</keyword>
<feature type="compositionally biased region" description="Polar residues" evidence="1">
    <location>
        <begin position="80"/>
        <end position="90"/>
    </location>
</feature>
<sequence>MLVPKKMSTKKIAVYLAIIILMVGSTGAMLLQSQKPVGRKFLPDDKAARGDKFIPPEDAVPSGETASTMPAANQLPADKNMNQLSDASQIKNGSESDLSIFQSEKFKALKENVLIYQTQSSPGKRNPFAPD</sequence>
<comment type="caution">
    <text evidence="3">The sequence shown here is derived from an EMBL/GenBank/DDBJ whole genome shotgun (WGS) entry which is preliminary data.</text>
</comment>
<dbReference type="Proteomes" id="UP000178783">
    <property type="component" value="Unassembled WGS sequence"/>
</dbReference>
<accession>A0A1F5SA76</accession>
<dbReference type="STRING" id="1797989.A3H66_02500"/>
<name>A0A1F5SA76_9BACT</name>
<dbReference type="EMBL" id="MFFW01000059">
    <property type="protein sequence ID" value="OGF23620.1"/>
    <property type="molecule type" value="Genomic_DNA"/>
</dbReference>
<proteinExistence type="predicted"/>
<keyword evidence="2" id="KW-1133">Transmembrane helix</keyword>
<dbReference type="AlphaFoldDB" id="A0A1F5SA76"/>